<evidence type="ECO:0000313" key="1">
    <source>
        <dbReference type="EMBL" id="TWT94723.1"/>
    </source>
</evidence>
<gene>
    <name evidence="1" type="ORF">Pla52n_55480</name>
</gene>
<protein>
    <submittedName>
        <fullName evidence="1">Uncharacterized protein</fullName>
    </submittedName>
</protein>
<dbReference type="RefSeq" id="WP_197454971.1">
    <property type="nucleotide sequence ID" value="NZ_CP151726.1"/>
</dbReference>
<keyword evidence="2" id="KW-1185">Reference proteome</keyword>
<sequence length="57" mass="6218">MTNAGACGGDEQSARVVFFCSGRGDESRQNEPYVVGLVTSSSERNGTRDLVHYVLFF</sequence>
<dbReference type="EMBL" id="SJPN01000007">
    <property type="protein sequence ID" value="TWT94723.1"/>
    <property type="molecule type" value="Genomic_DNA"/>
</dbReference>
<name>A0A5C6A8U6_9BACT</name>
<evidence type="ECO:0000313" key="2">
    <source>
        <dbReference type="Proteomes" id="UP000320176"/>
    </source>
</evidence>
<reference evidence="1 2" key="1">
    <citation type="submission" date="2019-02" db="EMBL/GenBank/DDBJ databases">
        <title>Deep-cultivation of Planctomycetes and their phenomic and genomic characterization uncovers novel biology.</title>
        <authorList>
            <person name="Wiegand S."/>
            <person name="Jogler M."/>
            <person name="Boedeker C."/>
            <person name="Pinto D."/>
            <person name="Vollmers J."/>
            <person name="Rivas-Marin E."/>
            <person name="Kohn T."/>
            <person name="Peeters S.H."/>
            <person name="Heuer A."/>
            <person name="Rast P."/>
            <person name="Oberbeckmann S."/>
            <person name="Bunk B."/>
            <person name="Jeske O."/>
            <person name="Meyerdierks A."/>
            <person name="Storesund J.E."/>
            <person name="Kallscheuer N."/>
            <person name="Luecker S."/>
            <person name="Lage O.M."/>
            <person name="Pohl T."/>
            <person name="Merkel B.J."/>
            <person name="Hornburger P."/>
            <person name="Mueller R.-W."/>
            <person name="Bruemmer F."/>
            <person name="Labrenz M."/>
            <person name="Spormann A.M."/>
            <person name="Op Den Camp H."/>
            <person name="Overmann J."/>
            <person name="Amann R."/>
            <person name="Jetten M.S.M."/>
            <person name="Mascher T."/>
            <person name="Medema M.H."/>
            <person name="Devos D.P."/>
            <person name="Kaster A.-K."/>
            <person name="Ovreas L."/>
            <person name="Rohde M."/>
            <person name="Galperin M.Y."/>
            <person name="Jogler C."/>
        </authorList>
    </citation>
    <scope>NUCLEOTIDE SEQUENCE [LARGE SCALE GENOMIC DNA]</scope>
    <source>
        <strain evidence="1 2">Pla52n</strain>
    </source>
</reference>
<comment type="caution">
    <text evidence="1">The sequence shown here is derived from an EMBL/GenBank/DDBJ whole genome shotgun (WGS) entry which is preliminary data.</text>
</comment>
<dbReference type="AlphaFoldDB" id="A0A5C6A8U6"/>
<organism evidence="1 2">
    <name type="scientific">Stieleria varia</name>
    <dbReference type="NCBI Taxonomy" id="2528005"/>
    <lineage>
        <taxon>Bacteria</taxon>
        <taxon>Pseudomonadati</taxon>
        <taxon>Planctomycetota</taxon>
        <taxon>Planctomycetia</taxon>
        <taxon>Pirellulales</taxon>
        <taxon>Pirellulaceae</taxon>
        <taxon>Stieleria</taxon>
    </lineage>
</organism>
<accession>A0A5C6A8U6</accession>
<proteinExistence type="predicted"/>
<dbReference type="Proteomes" id="UP000320176">
    <property type="component" value="Unassembled WGS sequence"/>
</dbReference>